<protein>
    <submittedName>
        <fullName evidence="2">Group-specific protein</fullName>
    </submittedName>
</protein>
<evidence type="ECO:0000313" key="2">
    <source>
        <dbReference type="EMBL" id="CRK82092.1"/>
    </source>
</evidence>
<keyword evidence="3" id="KW-1185">Reference proteome</keyword>
<feature type="transmembrane region" description="Helical" evidence="1">
    <location>
        <begin position="6"/>
        <end position="24"/>
    </location>
</feature>
<name>A0A0U1NWF3_9BACI</name>
<dbReference type="OrthoDB" id="2640510at2"/>
<organism evidence="2 3">
    <name type="scientific">Neobacillus massiliamazoniensis</name>
    <dbReference type="NCBI Taxonomy" id="1499688"/>
    <lineage>
        <taxon>Bacteria</taxon>
        <taxon>Bacillati</taxon>
        <taxon>Bacillota</taxon>
        <taxon>Bacilli</taxon>
        <taxon>Bacillales</taxon>
        <taxon>Bacillaceae</taxon>
        <taxon>Neobacillus</taxon>
    </lineage>
</organism>
<keyword evidence="1" id="KW-1133">Transmembrane helix</keyword>
<dbReference type="EMBL" id="CVRB01000002">
    <property type="protein sequence ID" value="CRK82092.1"/>
    <property type="molecule type" value="Genomic_DNA"/>
</dbReference>
<dbReference type="InterPro" id="IPR025032">
    <property type="entry name" value="DUF3949"/>
</dbReference>
<accession>A0A0U1NWF3</accession>
<dbReference type="Proteomes" id="UP000199087">
    <property type="component" value="Unassembled WGS sequence"/>
</dbReference>
<keyword evidence="1" id="KW-0472">Membrane</keyword>
<evidence type="ECO:0000313" key="3">
    <source>
        <dbReference type="Proteomes" id="UP000199087"/>
    </source>
</evidence>
<dbReference type="AlphaFoldDB" id="A0A0U1NWF3"/>
<proteinExistence type="predicted"/>
<keyword evidence="1" id="KW-0812">Transmembrane</keyword>
<dbReference type="Pfam" id="PF13133">
    <property type="entry name" value="DUF3949"/>
    <property type="match status" value="1"/>
</dbReference>
<gene>
    <name evidence="2" type="ORF">BN000_02013</name>
</gene>
<sequence>MDIGVTIIISVLVAYFLVMIWFQYKNIAETKMRMKKTKQSHNEMYEKMSFEEQELQYNLQGSLLNLPSNIVAMILYKILHWHKK</sequence>
<evidence type="ECO:0000256" key="1">
    <source>
        <dbReference type="SAM" id="Phobius"/>
    </source>
</evidence>
<reference evidence="3" key="1">
    <citation type="submission" date="2015-05" db="EMBL/GenBank/DDBJ databases">
        <authorList>
            <person name="Urmite Genomes"/>
        </authorList>
    </citation>
    <scope>NUCLEOTIDE SEQUENCE [LARGE SCALE GENOMIC DNA]</scope>
    <source>
        <strain evidence="3">LF1</strain>
    </source>
</reference>
<dbReference type="RefSeq" id="WP_090633820.1">
    <property type="nucleotide sequence ID" value="NZ_CVRB01000002.1"/>
</dbReference>